<dbReference type="RefSeq" id="WP_117724626.1">
    <property type="nucleotide sequence ID" value="NZ_QSUL01000009.1"/>
</dbReference>
<sequence length="113" mass="12947">MKYSCCYLSVLCLLLMSLSAANAQVAFRISPNDRYLQTVDGTPFFINACTAWTLPADYTCDEVEAYLDNRLKEGFNTIQMSVVFSEIDKTMYQKAFHNNDISQPVDSYWKQVD</sequence>
<name>A0A3E5B9H3_9BACE</name>
<accession>A0A3E5B9H3</accession>
<evidence type="ECO:0000313" key="3">
    <source>
        <dbReference type="EMBL" id="RGN34247.1"/>
    </source>
</evidence>
<feature type="domain" description="Apiosidase-like catalytic" evidence="2">
    <location>
        <begin position="30"/>
        <end position="113"/>
    </location>
</feature>
<organism evidence="3 4">
    <name type="scientific">Bacteroides oleiciplenus</name>
    <dbReference type="NCBI Taxonomy" id="626931"/>
    <lineage>
        <taxon>Bacteria</taxon>
        <taxon>Pseudomonadati</taxon>
        <taxon>Bacteroidota</taxon>
        <taxon>Bacteroidia</taxon>
        <taxon>Bacteroidales</taxon>
        <taxon>Bacteroidaceae</taxon>
        <taxon>Bacteroides</taxon>
    </lineage>
</organism>
<keyword evidence="1" id="KW-0732">Signal</keyword>
<feature type="signal peptide" evidence="1">
    <location>
        <begin position="1"/>
        <end position="23"/>
    </location>
</feature>
<reference evidence="3 4" key="1">
    <citation type="submission" date="2018-08" db="EMBL/GenBank/DDBJ databases">
        <title>A genome reference for cultivated species of the human gut microbiota.</title>
        <authorList>
            <person name="Zou Y."/>
            <person name="Xue W."/>
            <person name="Luo G."/>
        </authorList>
    </citation>
    <scope>NUCLEOTIDE SEQUENCE [LARGE SCALE GENOMIC DNA]</scope>
    <source>
        <strain evidence="3 4">OM05-15BH</strain>
    </source>
</reference>
<dbReference type="Pfam" id="PF13204">
    <property type="entry name" value="Apiosidase"/>
    <property type="match status" value="1"/>
</dbReference>
<gene>
    <name evidence="3" type="ORF">DXB65_14235</name>
</gene>
<dbReference type="PANTHER" id="PTHR37836">
    <property type="entry name" value="LMO1036 PROTEIN"/>
    <property type="match status" value="1"/>
</dbReference>
<dbReference type="AlphaFoldDB" id="A0A3E5B9H3"/>
<proteinExistence type="predicted"/>
<dbReference type="Gene3D" id="3.20.20.80">
    <property type="entry name" value="Glycosidases"/>
    <property type="match status" value="1"/>
</dbReference>
<dbReference type="Proteomes" id="UP000260983">
    <property type="component" value="Unassembled WGS sequence"/>
</dbReference>
<comment type="caution">
    <text evidence="3">The sequence shown here is derived from an EMBL/GenBank/DDBJ whole genome shotgun (WGS) entry which is preliminary data.</text>
</comment>
<evidence type="ECO:0000313" key="4">
    <source>
        <dbReference type="Proteomes" id="UP000260983"/>
    </source>
</evidence>
<protein>
    <submittedName>
        <fullName evidence="3">DUF4038 domain-containing protein</fullName>
    </submittedName>
</protein>
<feature type="chain" id="PRO_5017672667" evidence="1">
    <location>
        <begin position="24"/>
        <end position="113"/>
    </location>
</feature>
<dbReference type="InterPro" id="IPR025277">
    <property type="entry name" value="Apiosidase-like_cat_dom"/>
</dbReference>
<dbReference type="PANTHER" id="PTHR37836:SF2">
    <property type="entry name" value="DUF4038 DOMAIN-CONTAINING PROTEIN"/>
    <property type="match status" value="1"/>
</dbReference>
<dbReference type="EMBL" id="QSUL01000009">
    <property type="protein sequence ID" value="RGN34247.1"/>
    <property type="molecule type" value="Genomic_DNA"/>
</dbReference>
<evidence type="ECO:0000259" key="2">
    <source>
        <dbReference type="Pfam" id="PF13204"/>
    </source>
</evidence>
<evidence type="ECO:0000256" key="1">
    <source>
        <dbReference type="SAM" id="SignalP"/>
    </source>
</evidence>